<dbReference type="GO" id="GO:0046394">
    <property type="term" value="P:carboxylic acid biosynthetic process"/>
    <property type="evidence" value="ECO:0007669"/>
    <property type="project" value="UniProtKB-ARBA"/>
</dbReference>
<dbReference type="PANTHER" id="PTHR42743:SF11">
    <property type="entry name" value="AMINODEOXYCHORISMATE LYASE"/>
    <property type="match status" value="1"/>
</dbReference>
<dbReference type="InterPro" id="IPR050571">
    <property type="entry name" value="Class-IV_PLP-Dep_Aminotrnsfr"/>
</dbReference>
<evidence type="ECO:0000313" key="4">
    <source>
        <dbReference type="EMBL" id="OGM20892.1"/>
    </source>
</evidence>
<reference evidence="4 5" key="1">
    <citation type="journal article" date="2016" name="Nat. Commun.">
        <title>Thousands of microbial genomes shed light on interconnected biogeochemical processes in an aquifer system.</title>
        <authorList>
            <person name="Anantharaman K."/>
            <person name="Brown C.T."/>
            <person name="Hug L.A."/>
            <person name="Sharon I."/>
            <person name="Castelle C.J."/>
            <person name="Probst A.J."/>
            <person name="Thomas B.C."/>
            <person name="Singh A."/>
            <person name="Wilkins M.J."/>
            <person name="Karaoz U."/>
            <person name="Brodie E.L."/>
            <person name="Williams K.H."/>
            <person name="Hubbard S.S."/>
            <person name="Banfield J.F."/>
        </authorList>
    </citation>
    <scope>NUCLEOTIDE SEQUENCE [LARGE SCALE GENOMIC DNA]</scope>
</reference>
<evidence type="ECO:0008006" key="6">
    <source>
        <dbReference type="Google" id="ProtNLM"/>
    </source>
</evidence>
<dbReference type="InterPro" id="IPR043131">
    <property type="entry name" value="BCAT-like_N"/>
</dbReference>
<dbReference type="InterPro" id="IPR001544">
    <property type="entry name" value="Aminotrans_IV"/>
</dbReference>
<dbReference type="FunFam" id="3.20.10.10:FF:000002">
    <property type="entry name" value="D-alanine aminotransferase"/>
    <property type="match status" value="1"/>
</dbReference>
<name>A0A1F7Y0S3_9BACT</name>
<keyword evidence="3" id="KW-0663">Pyridoxal phosphate</keyword>
<dbReference type="SUPFAM" id="SSF56752">
    <property type="entry name" value="D-aminoacid aminotransferase-like PLP-dependent enzymes"/>
    <property type="match status" value="1"/>
</dbReference>
<proteinExistence type="inferred from homology"/>
<gene>
    <name evidence="4" type="ORF">A2714_00530</name>
</gene>
<dbReference type="EMBL" id="MGGE01000032">
    <property type="protein sequence ID" value="OGM20892.1"/>
    <property type="molecule type" value="Genomic_DNA"/>
</dbReference>
<dbReference type="GO" id="GO:0008652">
    <property type="term" value="P:amino acid biosynthetic process"/>
    <property type="evidence" value="ECO:0007669"/>
    <property type="project" value="UniProtKB-ARBA"/>
</dbReference>
<dbReference type="Proteomes" id="UP000178419">
    <property type="component" value="Unassembled WGS sequence"/>
</dbReference>
<evidence type="ECO:0000256" key="2">
    <source>
        <dbReference type="ARBA" id="ARBA00009320"/>
    </source>
</evidence>
<comment type="caution">
    <text evidence="4">The sequence shown here is derived from an EMBL/GenBank/DDBJ whole genome shotgun (WGS) entry which is preliminary data.</text>
</comment>
<comment type="similarity">
    <text evidence="2">Belongs to the class-IV pyridoxal-phosphate-dependent aminotransferase family.</text>
</comment>
<evidence type="ECO:0000313" key="5">
    <source>
        <dbReference type="Proteomes" id="UP000178419"/>
    </source>
</evidence>
<evidence type="ECO:0000256" key="3">
    <source>
        <dbReference type="ARBA" id="ARBA00022898"/>
    </source>
</evidence>
<dbReference type="AlphaFoldDB" id="A0A1F7Y0S3"/>
<dbReference type="InterPro" id="IPR043132">
    <property type="entry name" value="BCAT-like_C"/>
</dbReference>
<comment type="cofactor">
    <cofactor evidence="1">
        <name>pyridoxal 5'-phosphate</name>
        <dbReference type="ChEBI" id="CHEBI:597326"/>
    </cofactor>
</comment>
<dbReference type="Pfam" id="PF01063">
    <property type="entry name" value="Aminotran_4"/>
    <property type="match status" value="1"/>
</dbReference>
<sequence length="284" mass="32115">MKKYEPICYLNGKFVRKSEAKISLWDLGLLRGYGVFDFIVTYKGGKPFLLNKHLKRLINSANLIGLTIPWKLQDLEKKVIATVAKNKNNKEKVVRIVITGGETKDGISIGRKPTLAILVQARHFYPDSIYKKGIKVITYEHNREVPQAKSLNYTQAVKAVSVAKKNKASEAIYVYKKLNKVYEGTQSSLFLVRKKEIVTPDGETLPGITRELILSICKKLYPTSMREVTIKELLNADELFISASNKEIQPVVKVDNKVIGKGVPGEVTKKIMAEFRKFVNSGRW</sequence>
<dbReference type="GO" id="GO:0005829">
    <property type="term" value="C:cytosol"/>
    <property type="evidence" value="ECO:0007669"/>
    <property type="project" value="TreeGrafter"/>
</dbReference>
<dbReference type="Gene3D" id="3.20.10.10">
    <property type="entry name" value="D-amino Acid Aminotransferase, subunit A, domain 2"/>
    <property type="match status" value="1"/>
</dbReference>
<dbReference type="GO" id="GO:0003824">
    <property type="term" value="F:catalytic activity"/>
    <property type="evidence" value="ECO:0007669"/>
    <property type="project" value="InterPro"/>
</dbReference>
<dbReference type="PANTHER" id="PTHR42743">
    <property type="entry name" value="AMINO-ACID AMINOTRANSFERASE"/>
    <property type="match status" value="1"/>
</dbReference>
<dbReference type="Gene3D" id="3.30.470.10">
    <property type="match status" value="1"/>
</dbReference>
<accession>A0A1F7Y0S3</accession>
<protein>
    <recommendedName>
        <fullName evidence="6">Amino acid aminotransferase</fullName>
    </recommendedName>
</protein>
<dbReference type="InterPro" id="IPR036038">
    <property type="entry name" value="Aminotransferase-like"/>
</dbReference>
<organism evidence="4 5">
    <name type="scientific">Candidatus Woesebacteria bacterium RIFCSPHIGHO2_01_FULL_38_9</name>
    <dbReference type="NCBI Taxonomy" id="1802492"/>
    <lineage>
        <taxon>Bacteria</taxon>
        <taxon>Candidatus Woeseibacteriota</taxon>
    </lineage>
</organism>
<evidence type="ECO:0000256" key="1">
    <source>
        <dbReference type="ARBA" id="ARBA00001933"/>
    </source>
</evidence>